<dbReference type="Gene3D" id="3.40.50.150">
    <property type="entry name" value="Vaccinia Virus protein VP39"/>
    <property type="match status" value="1"/>
</dbReference>
<keyword evidence="1" id="KW-0808">Transferase</keyword>
<accession>A0ABV7VG06</accession>
<sequence length="179" mass="19634">MANDPAASPAPWVARFAPLAAPGGHVLDLACGGGRHGRLFLGRGHPVCFLDIDMTGVADLAGQPQAELKPADLEHAPWPFASQEDKGGRQFDVIVVVNYLWRPLFPQLVAALAPTGLLLYETFMQGHERVGRPTNPDYLLAPDELFERLKGACDILAFEQGWQETPNPAMRQRICARKR</sequence>
<evidence type="ECO:0000313" key="2">
    <source>
        <dbReference type="Proteomes" id="UP001595711"/>
    </source>
</evidence>
<gene>
    <name evidence="1" type="ORF">ACFOOQ_12575</name>
</gene>
<dbReference type="EC" id="2.1.1.222" evidence="1"/>
<evidence type="ECO:0000313" key="1">
    <source>
        <dbReference type="EMBL" id="MFC3676383.1"/>
    </source>
</evidence>
<dbReference type="RefSeq" id="WP_379726893.1">
    <property type="nucleotide sequence ID" value="NZ_JBHRYJ010000002.1"/>
</dbReference>
<reference evidence="2" key="1">
    <citation type="journal article" date="2019" name="Int. J. Syst. Evol. Microbiol.">
        <title>The Global Catalogue of Microorganisms (GCM) 10K type strain sequencing project: providing services to taxonomists for standard genome sequencing and annotation.</title>
        <authorList>
            <consortium name="The Broad Institute Genomics Platform"/>
            <consortium name="The Broad Institute Genome Sequencing Center for Infectious Disease"/>
            <person name="Wu L."/>
            <person name="Ma J."/>
        </authorList>
    </citation>
    <scope>NUCLEOTIDE SEQUENCE [LARGE SCALE GENOMIC DNA]</scope>
    <source>
        <strain evidence="2">KCTC 42182</strain>
    </source>
</reference>
<dbReference type="GO" id="GO:0061542">
    <property type="term" value="F:3-demethylubiquinol 3-O-methyltransferase activity"/>
    <property type="evidence" value="ECO:0007669"/>
    <property type="project" value="UniProtKB-EC"/>
</dbReference>
<proteinExistence type="predicted"/>
<keyword evidence="1" id="KW-0489">Methyltransferase</keyword>
<name>A0ABV7VG06_9PROT</name>
<comment type="caution">
    <text evidence="1">The sequence shown here is derived from an EMBL/GenBank/DDBJ whole genome shotgun (WGS) entry which is preliminary data.</text>
</comment>
<organism evidence="1 2">
    <name type="scientific">Ferrovibrio xuzhouensis</name>
    <dbReference type="NCBI Taxonomy" id="1576914"/>
    <lineage>
        <taxon>Bacteria</taxon>
        <taxon>Pseudomonadati</taxon>
        <taxon>Pseudomonadota</taxon>
        <taxon>Alphaproteobacteria</taxon>
        <taxon>Rhodospirillales</taxon>
        <taxon>Rhodospirillaceae</taxon>
        <taxon>Ferrovibrio</taxon>
    </lineage>
</organism>
<keyword evidence="2" id="KW-1185">Reference proteome</keyword>
<dbReference type="EMBL" id="JBHRYJ010000002">
    <property type="protein sequence ID" value="MFC3676383.1"/>
    <property type="molecule type" value="Genomic_DNA"/>
</dbReference>
<dbReference type="GO" id="GO:0032259">
    <property type="term" value="P:methylation"/>
    <property type="evidence" value="ECO:0007669"/>
    <property type="project" value="UniProtKB-KW"/>
</dbReference>
<dbReference type="Proteomes" id="UP001595711">
    <property type="component" value="Unassembled WGS sequence"/>
</dbReference>
<dbReference type="InterPro" id="IPR029063">
    <property type="entry name" value="SAM-dependent_MTases_sf"/>
</dbReference>
<dbReference type="CDD" id="cd02440">
    <property type="entry name" value="AdoMet_MTases"/>
    <property type="match status" value="1"/>
</dbReference>
<dbReference type="GO" id="GO:0102208">
    <property type="term" value="F:2-polyprenyl-6-hydroxyphenol methylase activity"/>
    <property type="evidence" value="ECO:0007669"/>
    <property type="project" value="UniProtKB-EC"/>
</dbReference>
<dbReference type="SUPFAM" id="SSF53335">
    <property type="entry name" value="S-adenosyl-L-methionine-dependent methyltransferases"/>
    <property type="match status" value="1"/>
</dbReference>
<dbReference type="EC" id="2.1.1.64" evidence="1"/>
<protein>
    <submittedName>
        <fullName evidence="1">Class I SAM-dependent methyltransferase</fullName>
        <ecNumber evidence="1">2.1.1.222</ecNumber>
        <ecNumber evidence="1">2.1.1.64</ecNumber>
    </submittedName>
</protein>